<feature type="domain" description="HTH marR-type" evidence="1">
    <location>
        <begin position="1"/>
        <end position="139"/>
    </location>
</feature>
<dbReference type="PANTHER" id="PTHR33164">
    <property type="entry name" value="TRANSCRIPTIONAL REGULATOR, MARR FAMILY"/>
    <property type="match status" value="1"/>
</dbReference>
<accession>A0A3R5WT82</accession>
<name>A0A3R5WT82_9FIRM</name>
<gene>
    <name evidence="2" type="ORF">DWX94_01580</name>
</gene>
<dbReference type="Pfam" id="PF12802">
    <property type="entry name" value="MarR_2"/>
    <property type="match status" value="1"/>
</dbReference>
<dbReference type="SUPFAM" id="SSF46785">
    <property type="entry name" value="Winged helix' DNA-binding domain"/>
    <property type="match status" value="1"/>
</dbReference>
<dbReference type="EMBL" id="QRVK01000002">
    <property type="protein sequence ID" value="RGS44105.1"/>
    <property type="molecule type" value="Genomic_DNA"/>
</dbReference>
<dbReference type="OrthoDB" id="3237136at2"/>
<dbReference type="SMART" id="SM00347">
    <property type="entry name" value="HTH_MARR"/>
    <property type="match status" value="1"/>
</dbReference>
<dbReference type="InterPro" id="IPR039422">
    <property type="entry name" value="MarR/SlyA-like"/>
</dbReference>
<dbReference type="PROSITE" id="PS50995">
    <property type="entry name" value="HTH_MARR_2"/>
    <property type="match status" value="1"/>
</dbReference>
<dbReference type="Gene3D" id="1.10.10.10">
    <property type="entry name" value="Winged helix-like DNA-binding domain superfamily/Winged helix DNA-binding domain"/>
    <property type="match status" value="1"/>
</dbReference>
<dbReference type="PRINTS" id="PR00598">
    <property type="entry name" value="HTHMARR"/>
</dbReference>
<dbReference type="GO" id="GO:0003700">
    <property type="term" value="F:DNA-binding transcription factor activity"/>
    <property type="evidence" value="ECO:0007669"/>
    <property type="project" value="InterPro"/>
</dbReference>
<dbReference type="InterPro" id="IPR036390">
    <property type="entry name" value="WH_DNA-bd_sf"/>
</dbReference>
<dbReference type="InterPro" id="IPR036388">
    <property type="entry name" value="WH-like_DNA-bd_sf"/>
</dbReference>
<reference evidence="2 3" key="1">
    <citation type="submission" date="2018-08" db="EMBL/GenBank/DDBJ databases">
        <title>A genome reference for cultivated species of the human gut microbiota.</title>
        <authorList>
            <person name="Zou Y."/>
            <person name="Xue W."/>
            <person name="Luo G."/>
        </authorList>
    </citation>
    <scope>NUCLEOTIDE SEQUENCE [LARGE SCALE GENOMIC DNA]</scope>
    <source>
        <strain evidence="2 3">AF22-21</strain>
    </source>
</reference>
<evidence type="ECO:0000313" key="2">
    <source>
        <dbReference type="EMBL" id="RGS44105.1"/>
    </source>
</evidence>
<dbReference type="GO" id="GO:0006950">
    <property type="term" value="P:response to stress"/>
    <property type="evidence" value="ECO:0007669"/>
    <property type="project" value="TreeGrafter"/>
</dbReference>
<dbReference type="PANTHER" id="PTHR33164:SF43">
    <property type="entry name" value="HTH-TYPE TRANSCRIPTIONAL REPRESSOR YETL"/>
    <property type="match status" value="1"/>
</dbReference>
<organism evidence="2 3">
    <name type="scientific">Coprococcus eutactus</name>
    <dbReference type="NCBI Taxonomy" id="33043"/>
    <lineage>
        <taxon>Bacteria</taxon>
        <taxon>Bacillati</taxon>
        <taxon>Bacillota</taxon>
        <taxon>Clostridia</taxon>
        <taxon>Lachnospirales</taxon>
        <taxon>Lachnospiraceae</taxon>
        <taxon>Coprococcus</taxon>
    </lineage>
</organism>
<dbReference type="Proteomes" id="UP000283295">
    <property type="component" value="Unassembled WGS sequence"/>
</dbReference>
<evidence type="ECO:0000313" key="3">
    <source>
        <dbReference type="Proteomes" id="UP000283295"/>
    </source>
</evidence>
<comment type="caution">
    <text evidence="2">The sequence shown here is derived from an EMBL/GenBank/DDBJ whole genome shotgun (WGS) entry which is preliminary data.</text>
</comment>
<dbReference type="InterPro" id="IPR000835">
    <property type="entry name" value="HTH_MarR-typ"/>
</dbReference>
<evidence type="ECO:0000259" key="1">
    <source>
        <dbReference type="PROSITE" id="PS50995"/>
    </source>
</evidence>
<sequence>MTKEKIKQVMDACYQAKRVRDMMPKLPNGVTPTHIHYLDVITKLELDGAEVKVSDISDELGLPRPGVTKTIKDMERLGFVEKKASEADGRIVYIRSTRAGRDLVGKYVDEYFTGLGESLTDITDEDADIMIATIEKIYDVMSKRSQDIR</sequence>
<proteinExistence type="predicted"/>
<protein>
    <submittedName>
        <fullName evidence="2">MarR family transcriptional regulator</fullName>
    </submittedName>
</protein>
<dbReference type="AlphaFoldDB" id="A0A3R5WT82"/>